<evidence type="ECO:0000313" key="7">
    <source>
        <dbReference type="EMBL" id="OQV24341.1"/>
    </source>
</evidence>
<keyword evidence="5" id="KW-0227">DNA damage</keyword>
<evidence type="ECO:0000256" key="1">
    <source>
        <dbReference type="ARBA" id="ARBA00006271"/>
    </source>
</evidence>
<dbReference type="PANTHER" id="PTHR11361:SF35">
    <property type="entry name" value="DNA MISMATCH REPAIR PROTEIN MSH2"/>
    <property type="match status" value="1"/>
</dbReference>
<evidence type="ECO:0000256" key="3">
    <source>
        <dbReference type="ARBA" id="ARBA00022840"/>
    </source>
</evidence>
<dbReference type="Pfam" id="PF05190">
    <property type="entry name" value="MutS_IV"/>
    <property type="match status" value="1"/>
</dbReference>
<proteinExistence type="inferred from homology"/>
<gene>
    <name evidence="7" type="ORF">BV898_01879</name>
</gene>
<dbReference type="Gene3D" id="1.10.1420.10">
    <property type="match status" value="2"/>
</dbReference>
<reference evidence="8" key="1">
    <citation type="submission" date="2017-01" db="EMBL/GenBank/DDBJ databases">
        <title>Comparative genomics of anhydrobiosis in the tardigrade Hypsibius dujardini.</title>
        <authorList>
            <person name="Yoshida Y."/>
            <person name="Koutsovoulos G."/>
            <person name="Laetsch D."/>
            <person name="Stevens L."/>
            <person name="Kumar S."/>
            <person name="Horikawa D."/>
            <person name="Ishino K."/>
            <person name="Komine S."/>
            <person name="Tomita M."/>
            <person name="Blaxter M."/>
            <person name="Arakawa K."/>
        </authorList>
    </citation>
    <scope>NUCLEOTIDE SEQUENCE [LARGE SCALE GENOMIC DNA]</scope>
    <source>
        <strain evidence="8">Z151</strain>
    </source>
</reference>
<dbReference type="PROSITE" id="PS00486">
    <property type="entry name" value="DNA_MISMATCH_REPAIR_2"/>
    <property type="match status" value="1"/>
</dbReference>
<dbReference type="Proteomes" id="UP000192578">
    <property type="component" value="Unassembled WGS sequence"/>
</dbReference>
<dbReference type="GO" id="GO:0030983">
    <property type="term" value="F:mismatched DNA binding"/>
    <property type="evidence" value="ECO:0007669"/>
    <property type="project" value="InterPro"/>
</dbReference>
<dbReference type="Pfam" id="PF05192">
    <property type="entry name" value="MutS_III"/>
    <property type="match status" value="1"/>
</dbReference>
<keyword evidence="4" id="KW-0238">DNA-binding</keyword>
<dbReference type="PIRSF" id="PIRSF005813">
    <property type="entry name" value="MSH2"/>
    <property type="match status" value="1"/>
</dbReference>
<dbReference type="GO" id="GO:0032301">
    <property type="term" value="C:MutSalpha complex"/>
    <property type="evidence" value="ECO:0007669"/>
    <property type="project" value="TreeGrafter"/>
</dbReference>
<dbReference type="InterPro" id="IPR011184">
    <property type="entry name" value="DNA_mismatch_repair_Msh2"/>
</dbReference>
<keyword evidence="8" id="KW-1185">Reference proteome</keyword>
<feature type="domain" description="DNA mismatch repair proteins mutS family" evidence="6">
    <location>
        <begin position="485"/>
        <end position="501"/>
    </location>
</feature>
<dbReference type="GO" id="GO:0006298">
    <property type="term" value="P:mismatch repair"/>
    <property type="evidence" value="ECO:0007669"/>
    <property type="project" value="InterPro"/>
</dbReference>
<keyword evidence="2" id="KW-0547">Nucleotide-binding</keyword>
<evidence type="ECO:0000313" key="8">
    <source>
        <dbReference type="Proteomes" id="UP000192578"/>
    </source>
</evidence>
<accession>A0A1W0XAP2</accession>
<dbReference type="PANTHER" id="PTHR11361">
    <property type="entry name" value="DNA MISMATCH REPAIR PROTEIN MUTS FAMILY MEMBER"/>
    <property type="match status" value="1"/>
</dbReference>
<dbReference type="SUPFAM" id="SSF52540">
    <property type="entry name" value="P-loop containing nucleoside triphosphate hydrolases"/>
    <property type="match status" value="1"/>
</dbReference>
<evidence type="ECO:0000256" key="5">
    <source>
        <dbReference type="ARBA" id="ARBA00023204"/>
    </source>
</evidence>
<name>A0A1W0XAP2_HYPEX</name>
<comment type="caution">
    <text evidence="7">The sequence shown here is derived from an EMBL/GenBank/DDBJ whole genome shotgun (WGS) entry which is preliminary data.</text>
</comment>
<sequence>MDSSMNGTAEASIVEASGLMNETEMGDAAAEMEVDETADAVPFFVLSEDVLQALDIKTATGKGSLYQLLNQCCTPQGSRLLLQWIARPLLDVAEIDKRLDLVEFFVKKPSVRRTVADSHLKKFPDFGPIVRKLEKRRIGLQDLYRIYQAIQKIPTLVKAILAETEDVAPRVVQLINERFITPLDRSCGDFTDYQLLIKETVEPTNRPGEFRINPALVPILQETDGQITELEAQMKEDWEKTYTEVNMTDKTLKLESDSRLGYLYRVTRKDEKLLRKTTLKLITVDTKTSGYRFRTEELDSLNEDYLRLTAKYTAAQEKVIVQLVETASTYAVPLKSFNKVLAPLDVIVGLASAAFNSTVPYVRPTILPQDNGIIELVECRHPYIETFMERNFIPNSVRFKQDEATFHIVTGPNMGGKSTYIRQVALNVVMAQIGSFVPCKSARVSLIDGVYTRIGAGDSVEKGVSTFMMEMLEIQEILKSATKYSLIIIDELGRGTSTYDGYGLAYAVSESIANDLGAYCMLTTHFNELAELKTSAKHVVLSHVAALVTEDGITFQYAVEPGVCSQSFGVNVAQMAGLPAHVIQDAKVILGELENAHKLGMAAGTVSPDAMVH</sequence>
<dbReference type="InterPro" id="IPR036187">
    <property type="entry name" value="DNA_mismatch_repair_MutS_sf"/>
</dbReference>
<comment type="similarity">
    <text evidence="1">Belongs to the DNA mismatch repair MutS family.</text>
</comment>
<dbReference type="InterPro" id="IPR007696">
    <property type="entry name" value="DNA_mismatch_repair_MutS_core"/>
</dbReference>
<dbReference type="AlphaFoldDB" id="A0A1W0XAP2"/>
<dbReference type="GO" id="GO:0140664">
    <property type="term" value="F:ATP-dependent DNA damage sensor activity"/>
    <property type="evidence" value="ECO:0007669"/>
    <property type="project" value="InterPro"/>
</dbReference>
<protein>
    <submittedName>
        <fullName evidence="7">DNA mismatch repair protein Msh2</fullName>
    </submittedName>
</protein>
<dbReference type="InterPro" id="IPR000432">
    <property type="entry name" value="DNA_mismatch_repair_MutS_C"/>
</dbReference>
<dbReference type="Pfam" id="PF00488">
    <property type="entry name" value="MutS_V"/>
    <property type="match status" value="1"/>
</dbReference>
<dbReference type="GO" id="GO:0006312">
    <property type="term" value="P:mitotic recombination"/>
    <property type="evidence" value="ECO:0007669"/>
    <property type="project" value="TreeGrafter"/>
</dbReference>
<dbReference type="SMART" id="SM00533">
    <property type="entry name" value="MUTSd"/>
    <property type="match status" value="1"/>
</dbReference>
<evidence type="ECO:0000259" key="6">
    <source>
        <dbReference type="PROSITE" id="PS00486"/>
    </source>
</evidence>
<dbReference type="EMBL" id="MTYJ01000007">
    <property type="protein sequence ID" value="OQV24341.1"/>
    <property type="molecule type" value="Genomic_DNA"/>
</dbReference>
<dbReference type="Gene3D" id="3.40.50.300">
    <property type="entry name" value="P-loop containing nucleotide triphosphate hydrolases"/>
    <property type="match status" value="1"/>
</dbReference>
<dbReference type="InterPro" id="IPR007861">
    <property type="entry name" value="DNA_mismatch_repair_MutS_clamp"/>
</dbReference>
<dbReference type="SUPFAM" id="SSF48334">
    <property type="entry name" value="DNA repair protein MutS, domain III"/>
    <property type="match status" value="1"/>
</dbReference>
<evidence type="ECO:0000256" key="2">
    <source>
        <dbReference type="ARBA" id="ARBA00022741"/>
    </source>
</evidence>
<keyword evidence="5" id="KW-0234">DNA repair</keyword>
<dbReference type="InterPro" id="IPR045076">
    <property type="entry name" value="MutS"/>
</dbReference>
<keyword evidence="3" id="KW-0067">ATP-binding</keyword>
<dbReference type="InterPro" id="IPR027417">
    <property type="entry name" value="P-loop_NTPase"/>
</dbReference>
<organism evidence="7 8">
    <name type="scientific">Hypsibius exemplaris</name>
    <name type="common">Freshwater tardigrade</name>
    <dbReference type="NCBI Taxonomy" id="2072580"/>
    <lineage>
        <taxon>Eukaryota</taxon>
        <taxon>Metazoa</taxon>
        <taxon>Ecdysozoa</taxon>
        <taxon>Tardigrada</taxon>
        <taxon>Eutardigrada</taxon>
        <taxon>Parachela</taxon>
        <taxon>Hypsibioidea</taxon>
        <taxon>Hypsibiidae</taxon>
        <taxon>Hypsibius</taxon>
    </lineage>
</organism>
<dbReference type="GO" id="GO:0005524">
    <property type="term" value="F:ATP binding"/>
    <property type="evidence" value="ECO:0007669"/>
    <property type="project" value="UniProtKB-KW"/>
</dbReference>
<dbReference type="OrthoDB" id="295033at2759"/>
<dbReference type="SMART" id="SM00534">
    <property type="entry name" value="MUTSac"/>
    <property type="match status" value="1"/>
</dbReference>
<evidence type="ECO:0000256" key="4">
    <source>
        <dbReference type="ARBA" id="ARBA00023125"/>
    </source>
</evidence>